<organism evidence="1 2">
    <name type="scientific">Candidatus Methylospira mobilis</name>
    <dbReference type="NCBI Taxonomy" id="1808979"/>
    <lineage>
        <taxon>Bacteria</taxon>
        <taxon>Pseudomonadati</taxon>
        <taxon>Pseudomonadota</taxon>
        <taxon>Gammaproteobacteria</taxon>
        <taxon>Methylococcales</taxon>
        <taxon>Methylococcaceae</taxon>
        <taxon>Candidatus Methylospira</taxon>
    </lineage>
</organism>
<evidence type="ECO:0000313" key="2">
    <source>
        <dbReference type="Proteomes" id="UP000325755"/>
    </source>
</evidence>
<proteinExistence type="predicted"/>
<protein>
    <recommendedName>
        <fullName evidence="3">ATP-binding protein</fullName>
    </recommendedName>
</protein>
<sequence length="417" mass="46602">MTKKRPNPKEPSIHSANLTGGKGFGFESQAGAWCLLHMLSGVHPLDIELGSLQRLSFQTAPDGWKLDDLMLTSTSATATHHCAISIKSNRQFTAKKAPEDFVRRCWLQFLEKKNNPFSAETDRLVNITAKLPPAVQDSLFPLLKAARVRDPVEMVKQLTNGDLSKNSRSLFVSFTCPADLAAQYQATTEDIPVLLRCIIVKSLDIEEPSSSDMSHALTLCRQIIETGELQTAIDLWNELVGLVDRHRVDRGHIDLAAALQALRHCFPLKDHPDFAADWLRLRLDSKDRWQSVIDLIGGKTRFPRNQLIQRIESAFDDSPVVVVLGEQGGGKSVAARHWVEQRSQMEAALWFDPKLLEIGNLSELREMLGLNRSWQEMVTAQARPSVAVVLDGLDRLLFRPESMTATAQLLATLVHHD</sequence>
<gene>
    <name evidence="1" type="ORF">F6R98_21265</name>
</gene>
<evidence type="ECO:0008006" key="3">
    <source>
        <dbReference type="Google" id="ProtNLM"/>
    </source>
</evidence>
<dbReference type="Proteomes" id="UP000325755">
    <property type="component" value="Chromosome"/>
</dbReference>
<dbReference type="KEGG" id="mmob:F6R98_21265"/>
<accession>A0A5Q0BML7</accession>
<dbReference type="EMBL" id="CP044205">
    <property type="protein sequence ID" value="QFY44849.1"/>
    <property type="molecule type" value="Genomic_DNA"/>
</dbReference>
<name>A0A5Q0BML7_9GAMM</name>
<dbReference type="RefSeq" id="WP_153250814.1">
    <property type="nucleotide sequence ID" value="NZ_CP044205.1"/>
</dbReference>
<reference evidence="1 2" key="1">
    <citation type="submission" date="2019-09" db="EMBL/GenBank/DDBJ databases">
        <title>Ecophysiology of the spiral-shaped methanotroph Methylospira mobilis as revealed by the complete genome sequence.</title>
        <authorList>
            <person name="Oshkin I.Y."/>
            <person name="Dedysh S.N."/>
            <person name="Miroshnikov K."/>
            <person name="Danilova O.V."/>
            <person name="Hakobyan A."/>
            <person name="Liesack W."/>
        </authorList>
    </citation>
    <scope>NUCLEOTIDE SEQUENCE [LARGE SCALE GENOMIC DNA]</scope>
    <source>
        <strain evidence="1 2">Shm1</strain>
    </source>
</reference>
<dbReference type="OrthoDB" id="5379188at2"/>
<keyword evidence="2" id="KW-1185">Reference proteome</keyword>
<evidence type="ECO:0000313" key="1">
    <source>
        <dbReference type="EMBL" id="QFY44849.1"/>
    </source>
</evidence>
<dbReference type="InParanoid" id="A0A5Q0BML7"/>
<dbReference type="AlphaFoldDB" id="A0A5Q0BML7"/>